<dbReference type="Proteomes" id="UP000653308">
    <property type="component" value="Unassembled WGS sequence"/>
</dbReference>
<keyword evidence="1" id="KW-1133">Transmembrane helix</keyword>
<evidence type="ECO:0008006" key="4">
    <source>
        <dbReference type="Google" id="ProtNLM"/>
    </source>
</evidence>
<accession>A0ABQ2Z5A7</accession>
<feature type="transmembrane region" description="Helical" evidence="1">
    <location>
        <begin position="94"/>
        <end position="114"/>
    </location>
</feature>
<comment type="caution">
    <text evidence="2">The sequence shown here is derived from an EMBL/GenBank/DDBJ whole genome shotgun (WGS) entry which is preliminary data.</text>
</comment>
<keyword evidence="1" id="KW-0812">Transmembrane</keyword>
<gene>
    <name evidence="2" type="ORF">GCM10010384_07050</name>
</gene>
<reference evidence="3" key="1">
    <citation type="journal article" date="2019" name="Int. J. Syst. Evol. Microbiol.">
        <title>The Global Catalogue of Microorganisms (GCM) 10K type strain sequencing project: providing services to taxonomists for standard genome sequencing and annotation.</title>
        <authorList>
            <consortium name="The Broad Institute Genomics Platform"/>
            <consortium name="The Broad Institute Genome Sequencing Center for Infectious Disease"/>
            <person name="Wu L."/>
            <person name="Ma J."/>
        </authorList>
    </citation>
    <scope>NUCLEOTIDE SEQUENCE [LARGE SCALE GENOMIC DNA]</scope>
    <source>
        <strain evidence="3">JCM 4957</strain>
    </source>
</reference>
<proteinExistence type="predicted"/>
<keyword evidence="3" id="KW-1185">Reference proteome</keyword>
<dbReference type="EMBL" id="BMWE01000002">
    <property type="protein sequence ID" value="GGY05567.1"/>
    <property type="molecule type" value="Genomic_DNA"/>
</dbReference>
<keyword evidence="1" id="KW-0472">Membrane</keyword>
<organism evidence="2 3">
    <name type="scientific">Streptomyces djakartensis</name>
    <dbReference type="NCBI Taxonomy" id="68193"/>
    <lineage>
        <taxon>Bacteria</taxon>
        <taxon>Bacillati</taxon>
        <taxon>Actinomycetota</taxon>
        <taxon>Actinomycetes</taxon>
        <taxon>Kitasatosporales</taxon>
        <taxon>Streptomycetaceae</taxon>
        <taxon>Streptomyces</taxon>
    </lineage>
</organism>
<evidence type="ECO:0000256" key="1">
    <source>
        <dbReference type="SAM" id="Phobius"/>
    </source>
</evidence>
<evidence type="ECO:0000313" key="2">
    <source>
        <dbReference type="EMBL" id="GGY05567.1"/>
    </source>
</evidence>
<protein>
    <recommendedName>
        <fullName evidence="4">Cytochrome C oxidase subunit I</fullName>
    </recommendedName>
</protein>
<name>A0ABQ2Z5A7_9ACTN</name>
<sequence length="116" mass="12994">MTAMEDLPADMRAFHNEVEGYLLAAAAHEEARAAAARFAAGLDWLTEAQRRELERRFAVEHLALARASWQRTGQRATELRGEYEAAYRESRMRLLAGLLLGFVLVVATNFVVLMSA</sequence>
<evidence type="ECO:0000313" key="3">
    <source>
        <dbReference type="Proteomes" id="UP000653308"/>
    </source>
</evidence>